<evidence type="ECO:0000256" key="9">
    <source>
        <dbReference type="ARBA" id="ARBA00022801"/>
    </source>
</evidence>
<dbReference type="CDD" id="cd03431">
    <property type="entry name" value="NUDIX_DNA_Glycosylase_C-MutY"/>
    <property type="match status" value="1"/>
</dbReference>
<dbReference type="SUPFAM" id="SSF48150">
    <property type="entry name" value="DNA-glycosylase"/>
    <property type="match status" value="1"/>
</dbReference>
<evidence type="ECO:0000256" key="5">
    <source>
        <dbReference type="ARBA" id="ARBA00022023"/>
    </source>
</evidence>
<comment type="catalytic activity">
    <reaction evidence="1">
        <text>Hydrolyzes free adenine bases from 7,8-dihydro-8-oxoguanine:adenine mismatched double-stranded DNA, leaving an apurinic site.</text>
        <dbReference type="EC" id="3.2.2.31"/>
    </reaction>
</comment>
<dbReference type="Pfam" id="PF00730">
    <property type="entry name" value="HhH-GPD"/>
    <property type="match status" value="1"/>
</dbReference>
<dbReference type="GO" id="GO:0006284">
    <property type="term" value="P:base-excision repair"/>
    <property type="evidence" value="ECO:0007669"/>
    <property type="project" value="InterPro"/>
</dbReference>
<dbReference type="FunFam" id="1.10.340.30:FF:000002">
    <property type="entry name" value="Adenine DNA glycosylase"/>
    <property type="match status" value="1"/>
</dbReference>
<keyword evidence="7" id="KW-0479">Metal-binding</keyword>
<keyword evidence="6" id="KW-0004">4Fe-4S</keyword>
<gene>
    <name evidence="15" type="primary">yfhQ_1</name>
    <name evidence="15" type="ORF">GALL_63530</name>
</gene>
<dbReference type="GO" id="GO:0032357">
    <property type="term" value="F:oxidized purine DNA binding"/>
    <property type="evidence" value="ECO:0007669"/>
    <property type="project" value="TreeGrafter"/>
</dbReference>
<dbReference type="InterPro" id="IPR029119">
    <property type="entry name" value="MutY_C"/>
</dbReference>
<dbReference type="Gene3D" id="1.10.340.30">
    <property type="entry name" value="Hypothetical protein, domain 2"/>
    <property type="match status" value="1"/>
</dbReference>
<evidence type="ECO:0000256" key="1">
    <source>
        <dbReference type="ARBA" id="ARBA00000843"/>
    </source>
</evidence>
<dbReference type="Pfam" id="PF14815">
    <property type="entry name" value="NUDIX_4"/>
    <property type="match status" value="1"/>
</dbReference>
<dbReference type="GO" id="GO:0034039">
    <property type="term" value="F:8-oxo-7,8-dihydroguanine DNA N-glycosylase activity"/>
    <property type="evidence" value="ECO:0007669"/>
    <property type="project" value="TreeGrafter"/>
</dbReference>
<dbReference type="AlphaFoldDB" id="A0A1J5TJ98"/>
<dbReference type="GO" id="GO:0046872">
    <property type="term" value="F:metal ion binding"/>
    <property type="evidence" value="ECO:0007669"/>
    <property type="project" value="UniProtKB-KW"/>
</dbReference>
<feature type="domain" description="HhH-GPD" evidence="14">
    <location>
        <begin position="29"/>
        <end position="180"/>
    </location>
</feature>
<evidence type="ECO:0000256" key="8">
    <source>
        <dbReference type="ARBA" id="ARBA00022763"/>
    </source>
</evidence>
<dbReference type="InterPro" id="IPR044298">
    <property type="entry name" value="MIG/MutY"/>
</dbReference>
<keyword evidence="8" id="KW-0227">DNA damage</keyword>
<dbReference type="GO" id="GO:0051539">
    <property type="term" value="F:4 iron, 4 sulfur cluster binding"/>
    <property type="evidence" value="ECO:0007669"/>
    <property type="project" value="UniProtKB-KW"/>
</dbReference>
<evidence type="ECO:0000256" key="3">
    <source>
        <dbReference type="ARBA" id="ARBA00008343"/>
    </source>
</evidence>
<comment type="caution">
    <text evidence="15">The sequence shown here is derived from an EMBL/GenBank/DDBJ whole genome shotgun (WGS) entry which is preliminary data.</text>
</comment>
<evidence type="ECO:0000256" key="4">
    <source>
        <dbReference type="ARBA" id="ARBA00012045"/>
    </source>
</evidence>
<dbReference type="InterPro" id="IPR005760">
    <property type="entry name" value="A/G_AdeGlyc_MutY"/>
</dbReference>
<dbReference type="InterPro" id="IPR015797">
    <property type="entry name" value="NUDIX_hydrolase-like_dom_sf"/>
</dbReference>
<dbReference type="NCBIfam" id="TIGR01084">
    <property type="entry name" value="mutY"/>
    <property type="match status" value="1"/>
</dbReference>
<dbReference type="EMBL" id="MLJW01000018">
    <property type="protein sequence ID" value="OIR12102.1"/>
    <property type="molecule type" value="Genomic_DNA"/>
</dbReference>
<evidence type="ECO:0000256" key="12">
    <source>
        <dbReference type="ARBA" id="ARBA00023204"/>
    </source>
</evidence>
<dbReference type="InterPro" id="IPR000445">
    <property type="entry name" value="HhH_motif"/>
</dbReference>
<evidence type="ECO:0000313" key="15">
    <source>
        <dbReference type="EMBL" id="OIR12102.1"/>
    </source>
</evidence>
<evidence type="ECO:0000256" key="7">
    <source>
        <dbReference type="ARBA" id="ARBA00022723"/>
    </source>
</evidence>
<evidence type="ECO:0000256" key="10">
    <source>
        <dbReference type="ARBA" id="ARBA00023004"/>
    </source>
</evidence>
<evidence type="ECO:0000256" key="6">
    <source>
        <dbReference type="ARBA" id="ARBA00022485"/>
    </source>
</evidence>
<accession>A0A1J5TJ98</accession>
<dbReference type="PANTHER" id="PTHR42944">
    <property type="entry name" value="ADENINE DNA GLYCOSYLASE"/>
    <property type="match status" value="1"/>
</dbReference>
<keyword evidence="13 15" id="KW-0326">Glycosidase</keyword>
<evidence type="ECO:0000256" key="13">
    <source>
        <dbReference type="ARBA" id="ARBA00023295"/>
    </source>
</evidence>
<dbReference type="GO" id="GO:0006298">
    <property type="term" value="P:mismatch repair"/>
    <property type="evidence" value="ECO:0007669"/>
    <property type="project" value="TreeGrafter"/>
</dbReference>
<dbReference type="Pfam" id="PF00633">
    <property type="entry name" value="HHH"/>
    <property type="match status" value="1"/>
</dbReference>
<keyword evidence="10" id="KW-0408">Iron</keyword>
<dbReference type="SMART" id="SM00478">
    <property type="entry name" value="ENDO3c"/>
    <property type="match status" value="1"/>
</dbReference>
<name>A0A1J5TJ98_9ZZZZ</name>
<keyword evidence="12" id="KW-0234">DNA repair</keyword>
<protein>
    <recommendedName>
        <fullName evidence="5">Adenine DNA glycosylase</fullName>
        <ecNumber evidence="4">3.2.2.31</ecNumber>
    </recommendedName>
</protein>
<dbReference type="GO" id="GO:0000701">
    <property type="term" value="F:purine-specific mismatch base pair DNA N-glycosylase activity"/>
    <property type="evidence" value="ECO:0007669"/>
    <property type="project" value="UniProtKB-EC"/>
</dbReference>
<dbReference type="Gene3D" id="3.90.79.10">
    <property type="entry name" value="Nucleoside Triphosphate Pyrophosphohydrolase"/>
    <property type="match status" value="1"/>
</dbReference>
<keyword evidence="9 15" id="KW-0378">Hydrolase</keyword>
<dbReference type="InterPro" id="IPR003265">
    <property type="entry name" value="HhH-GPD_domain"/>
</dbReference>
<organism evidence="15">
    <name type="scientific">mine drainage metagenome</name>
    <dbReference type="NCBI Taxonomy" id="410659"/>
    <lineage>
        <taxon>unclassified sequences</taxon>
        <taxon>metagenomes</taxon>
        <taxon>ecological metagenomes</taxon>
    </lineage>
</organism>
<dbReference type="GO" id="GO:0035485">
    <property type="term" value="F:adenine/guanine mispair binding"/>
    <property type="evidence" value="ECO:0007669"/>
    <property type="project" value="TreeGrafter"/>
</dbReference>
<dbReference type="InterPro" id="IPR011257">
    <property type="entry name" value="DNA_glycosylase"/>
</dbReference>
<reference evidence="15" key="1">
    <citation type="submission" date="2016-10" db="EMBL/GenBank/DDBJ databases">
        <title>Sequence of Gallionella enrichment culture.</title>
        <authorList>
            <person name="Poehlein A."/>
            <person name="Muehling M."/>
            <person name="Daniel R."/>
        </authorList>
    </citation>
    <scope>NUCLEOTIDE SEQUENCE</scope>
</reference>
<dbReference type="CDD" id="cd00056">
    <property type="entry name" value="ENDO3c"/>
    <property type="match status" value="1"/>
</dbReference>
<dbReference type="SUPFAM" id="SSF55811">
    <property type="entry name" value="Nudix"/>
    <property type="match status" value="1"/>
</dbReference>
<sequence length="343" mass="40479">MQWHKKINKRKMPWKGEKDPYKVWLSEIILQQTRVEQGWNYYERFIEKYPTVQHLAKAKDEDVFKLWEGLGYYNRCKNLLFTARFISKELKGKFPHNYDEIILLKGIGPYTAAAISSFAFNLPYAVVDGNVFRVLSRVFGIETATDSNRGKKEFTKLADEVLDRKEAGAYNQAIMDFGATVCKPVAPTCSNCILQKICVAFKEGKVNLLPFKEKVLQKKHRWFYYFLMEHDGKILVHKRNQKDIWENLFEFYLLESSEQIKWNNELAHQWLSQQFSLRDADVVSISAVLVQQLTHQKITGQFIKMKLKKVPSSLQQYQWQPIKKLKWLAFPKFINQFLEKESI</sequence>
<comment type="similarity">
    <text evidence="3">Belongs to the Nth/MutY family.</text>
</comment>
<dbReference type="EC" id="3.2.2.31" evidence="4"/>
<dbReference type="InterPro" id="IPR023170">
    <property type="entry name" value="HhH_base_excis_C"/>
</dbReference>
<evidence type="ECO:0000256" key="11">
    <source>
        <dbReference type="ARBA" id="ARBA00023014"/>
    </source>
</evidence>
<dbReference type="Gene3D" id="1.10.1670.10">
    <property type="entry name" value="Helix-hairpin-Helix base-excision DNA repair enzymes (C-terminal)"/>
    <property type="match status" value="1"/>
</dbReference>
<proteinExistence type="inferred from homology"/>
<comment type="cofactor">
    <cofactor evidence="2">
        <name>[4Fe-4S] cluster</name>
        <dbReference type="ChEBI" id="CHEBI:49883"/>
    </cofactor>
</comment>
<dbReference type="PANTHER" id="PTHR42944:SF1">
    <property type="entry name" value="ADENINE DNA GLYCOSYLASE"/>
    <property type="match status" value="1"/>
</dbReference>
<evidence type="ECO:0000256" key="2">
    <source>
        <dbReference type="ARBA" id="ARBA00001966"/>
    </source>
</evidence>
<evidence type="ECO:0000259" key="14">
    <source>
        <dbReference type="SMART" id="SM00478"/>
    </source>
</evidence>
<keyword evidence="11" id="KW-0411">Iron-sulfur</keyword>